<sequence>MWFKRIIGLIVSSLFLFNCVFFHAGALERQTYEGSSQDIMLCASGQFSVMIPGKKIVGADMDFLWMLGNVLQSMPAIFRQMPV</sequence>
<name>A0A9D2BZU1_9FIRM</name>
<reference evidence="1" key="2">
    <citation type="submission" date="2021-04" db="EMBL/GenBank/DDBJ databases">
        <authorList>
            <person name="Gilroy R."/>
        </authorList>
    </citation>
    <scope>NUCLEOTIDE SEQUENCE</scope>
    <source>
        <strain evidence="1">ChiBcec16_6824</strain>
    </source>
</reference>
<evidence type="ECO:0000313" key="1">
    <source>
        <dbReference type="EMBL" id="HIY22519.1"/>
    </source>
</evidence>
<dbReference type="EMBL" id="DXDX01000208">
    <property type="protein sequence ID" value="HIY22519.1"/>
    <property type="molecule type" value="Genomic_DNA"/>
</dbReference>
<protein>
    <submittedName>
        <fullName evidence="1">Uncharacterized protein</fullName>
    </submittedName>
</protein>
<gene>
    <name evidence="1" type="ORF">H9841_11545</name>
</gene>
<proteinExistence type="predicted"/>
<evidence type="ECO:0000313" key="2">
    <source>
        <dbReference type="Proteomes" id="UP000823868"/>
    </source>
</evidence>
<organism evidence="1 2">
    <name type="scientific">Candidatus Flavonifractor merdigallinarum</name>
    <dbReference type="NCBI Taxonomy" id="2838589"/>
    <lineage>
        <taxon>Bacteria</taxon>
        <taxon>Bacillati</taxon>
        <taxon>Bacillota</taxon>
        <taxon>Clostridia</taxon>
        <taxon>Eubacteriales</taxon>
        <taxon>Oscillospiraceae</taxon>
        <taxon>Flavonifractor</taxon>
    </lineage>
</organism>
<dbReference type="AlphaFoldDB" id="A0A9D2BZU1"/>
<comment type="caution">
    <text evidence="1">The sequence shown here is derived from an EMBL/GenBank/DDBJ whole genome shotgun (WGS) entry which is preliminary data.</text>
</comment>
<reference evidence="1" key="1">
    <citation type="journal article" date="2021" name="PeerJ">
        <title>Extensive microbial diversity within the chicken gut microbiome revealed by metagenomics and culture.</title>
        <authorList>
            <person name="Gilroy R."/>
            <person name="Ravi A."/>
            <person name="Getino M."/>
            <person name="Pursley I."/>
            <person name="Horton D.L."/>
            <person name="Alikhan N.F."/>
            <person name="Baker D."/>
            <person name="Gharbi K."/>
            <person name="Hall N."/>
            <person name="Watson M."/>
            <person name="Adriaenssens E.M."/>
            <person name="Foster-Nyarko E."/>
            <person name="Jarju S."/>
            <person name="Secka A."/>
            <person name="Antonio M."/>
            <person name="Oren A."/>
            <person name="Chaudhuri R.R."/>
            <person name="La Ragione R."/>
            <person name="Hildebrand F."/>
            <person name="Pallen M.J."/>
        </authorList>
    </citation>
    <scope>NUCLEOTIDE SEQUENCE</scope>
    <source>
        <strain evidence="1">ChiBcec16_6824</strain>
    </source>
</reference>
<accession>A0A9D2BZU1</accession>
<dbReference type="Proteomes" id="UP000823868">
    <property type="component" value="Unassembled WGS sequence"/>
</dbReference>